<gene>
    <name evidence="1" type="ORF">A2Y62_10435</name>
</gene>
<comment type="caution">
    <text evidence="1">The sequence shown here is derived from an EMBL/GenBank/DDBJ whole genome shotgun (WGS) entry which is preliminary data.</text>
</comment>
<proteinExistence type="predicted"/>
<dbReference type="AlphaFoldDB" id="A0A1F5V7P4"/>
<dbReference type="EMBL" id="MFGW01000213">
    <property type="protein sequence ID" value="OGF59436.1"/>
    <property type="molecule type" value="Genomic_DNA"/>
</dbReference>
<evidence type="ECO:0000313" key="2">
    <source>
        <dbReference type="Proteomes" id="UP000178943"/>
    </source>
</evidence>
<organism evidence="1 2">
    <name type="scientific">Candidatus Fischerbacteria bacterium RBG_13_37_8</name>
    <dbReference type="NCBI Taxonomy" id="1817863"/>
    <lineage>
        <taxon>Bacteria</taxon>
        <taxon>Candidatus Fischeribacteriota</taxon>
    </lineage>
</organism>
<sequence>MIKRFNDKLNQKRGAVQWINKNIKEPWGVKVGYIEYAIKKWKYLPYTMDVDYWLVYEKEDIAEQT</sequence>
<evidence type="ECO:0000313" key="1">
    <source>
        <dbReference type="EMBL" id="OGF59436.1"/>
    </source>
</evidence>
<reference evidence="1 2" key="1">
    <citation type="journal article" date="2016" name="Nat. Commun.">
        <title>Thousands of microbial genomes shed light on interconnected biogeochemical processes in an aquifer system.</title>
        <authorList>
            <person name="Anantharaman K."/>
            <person name="Brown C.T."/>
            <person name="Hug L.A."/>
            <person name="Sharon I."/>
            <person name="Castelle C.J."/>
            <person name="Probst A.J."/>
            <person name="Thomas B.C."/>
            <person name="Singh A."/>
            <person name="Wilkins M.J."/>
            <person name="Karaoz U."/>
            <person name="Brodie E.L."/>
            <person name="Williams K.H."/>
            <person name="Hubbard S.S."/>
            <person name="Banfield J.F."/>
        </authorList>
    </citation>
    <scope>NUCLEOTIDE SEQUENCE [LARGE SCALE GENOMIC DNA]</scope>
</reference>
<dbReference type="Proteomes" id="UP000178943">
    <property type="component" value="Unassembled WGS sequence"/>
</dbReference>
<name>A0A1F5V7P4_9BACT</name>
<protein>
    <submittedName>
        <fullName evidence="1">Uncharacterized protein</fullName>
    </submittedName>
</protein>
<accession>A0A1F5V7P4</accession>